<dbReference type="AlphaFoldDB" id="A4QMA7"/>
<accession>A4QMA7</accession>
<reference evidence="1" key="1">
    <citation type="submission" date="2007-04" db="EMBL/GenBank/DDBJ databases">
        <authorList>
            <person name="Noh E.W."/>
            <person name="Lee J.S."/>
            <person name="Choi Y.I."/>
            <person name="Han M.S."/>
            <person name="Yi Y.S."/>
            <person name="Han S.U."/>
        </authorList>
    </citation>
    <scope>NUCLEOTIDE SEQUENCE</scope>
</reference>
<protein>
    <submittedName>
        <fullName evidence="1">ORF41l</fullName>
    </submittedName>
</protein>
<sequence>MDTRAFFLCGKHEPFIGLEPMTYALPWRYSTAELKGPLIIY</sequence>
<dbReference type="GeneID" id="5048572"/>
<dbReference type="EMBL" id="AY228468">
    <property type="protein sequence ID" value="ABP35444.1"/>
    <property type="molecule type" value="Genomic_DNA"/>
</dbReference>
<name>A4QMA7_PINKO</name>
<geneLocation type="chloroplast" evidence="1"/>
<organism evidence="1">
    <name type="scientific">Pinus koraiensis</name>
    <name type="common">Korean pine</name>
    <dbReference type="NCBI Taxonomy" id="88728"/>
    <lineage>
        <taxon>Eukaryota</taxon>
        <taxon>Viridiplantae</taxon>
        <taxon>Streptophyta</taxon>
        <taxon>Embryophyta</taxon>
        <taxon>Tracheophyta</taxon>
        <taxon>Spermatophyta</taxon>
        <taxon>Pinopsida</taxon>
        <taxon>Pinidae</taxon>
        <taxon>Conifers I</taxon>
        <taxon>Pinales</taxon>
        <taxon>Pinaceae</taxon>
        <taxon>Pinus</taxon>
        <taxon>Pinus subgen. Strobus</taxon>
    </lineage>
</organism>
<keyword evidence="1" id="KW-0934">Plastid</keyword>
<keyword evidence="1" id="KW-0150">Chloroplast</keyword>
<proteinExistence type="predicted"/>
<dbReference type="RefSeq" id="YP_001152201.1">
    <property type="nucleotide sequence ID" value="NC_004677.2"/>
</dbReference>
<evidence type="ECO:0000313" key="1">
    <source>
        <dbReference type="EMBL" id="ABP35444.1"/>
    </source>
</evidence>